<dbReference type="PROSITE" id="PS51832">
    <property type="entry name" value="HD_GYP"/>
    <property type="match status" value="1"/>
</dbReference>
<evidence type="ECO:0000313" key="4">
    <source>
        <dbReference type="Proteomes" id="UP000581688"/>
    </source>
</evidence>
<evidence type="ECO:0000259" key="1">
    <source>
        <dbReference type="PROSITE" id="PS51831"/>
    </source>
</evidence>
<evidence type="ECO:0000259" key="2">
    <source>
        <dbReference type="PROSITE" id="PS51832"/>
    </source>
</evidence>
<dbReference type="InterPro" id="IPR037522">
    <property type="entry name" value="HD_GYP_dom"/>
</dbReference>
<dbReference type="Proteomes" id="UP000581688">
    <property type="component" value="Unassembled WGS sequence"/>
</dbReference>
<dbReference type="SMART" id="SM00471">
    <property type="entry name" value="HDc"/>
    <property type="match status" value="1"/>
</dbReference>
<dbReference type="SUPFAM" id="SSF109604">
    <property type="entry name" value="HD-domain/PDEase-like"/>
    <property type="match status" value="1"/>
</dbReference>
<evidence type="ECO:0000313" key="3">
    <source>
        <dbReference type="EMBL" id="MBB6453453.1"/>
    </source>
</evidence>
<dbReference type="RefSeq" id="WP_174496188.1">
    <property type="nucleotide sequence ID" value="NZ_CADDWK010000006.1"/>
</dbReference>
<name>A0A841Q520_9BACI</name>
<sequence>MKIVPLEALKPGDKLARPLFSTSGQFLLHQETILTNQLLDRLMKYEIEHAYITKDISINLDSKTFIEKDHKNKVVQYIRESFHTIYNHPINGNTFIVEQAAEGLKQVVGDMNKLVKQNNDIVSLLSDVFVFDDSIFTHSLNVTIYTLTIARELPFTKQELEELGLGALLHDIGKLKIPKEILLKPDRLSKEEYEIVKHHTVYGYDMIKLIPNIPQSVLRCVKEHHERLNGTGYPEGLSSDKLHIFSKIIGVADTFDAMTTERVYQDKRLPHEALEILYTGSGTLFEQKYIELFRQNVAVYPNGMKIVLNDGRKGIVIKQNNEVSDRPILTILEEQGKAVKETYEIDLSKHLNLVVQKIYNE</sequence>
<comment type="caution">
    <text evidence="3">The sequence shown here is derived from an EMBL/GenBank/DDBJ whole genome shotgun (WGS) entry which is preliminary data.</text>
</comment>
<dbReference type="PANTHER" id="PTHR43155:SF2">
    <property type="entry name" value="CYCLIC DI-GMP PHOSPHODIESTERASE PA4108"/>
    <property type="match status" value="1"/>
</dbReference>
<dbReference type="NCBIfam" id="TIGR00277">
    <property type="entry name" value="HDIG"/>
    <property type="match status" value="1"/>
</dbReference>
<dbReference type="InterPro" id="IPR006674">
    <property type="entry name" value="HD_domain"/>
</dbReference>
<keyword evidence="4" id="KW-1185">Reference proteome</keyword>
<gene>
    <name evidence="3" type="ORF">HNQ94_001902</name>
</gene>
<dbReference type="GO" id="GO:0016740">
    <property type="term" value="F:transferase activity"/>
    <property type="evidence" value="ECO:0007669"/>
    <property type="project" value="UniProtKB-KW"/>
</dbReference>
<organism evidence="3 4">
    <name type="scientific">Salirhabdus euzebyi</name>
    <dbReference type="NCBI Taxonomy" id="394506"/>
    <lineage>
        <taxon>Bacteria</taxon>
        <taxon>Bacillati</taxon>
        <taxon>Bacillota</taxon>
        <taxon>Bacilli</taxon>
        <taxon>Bacillales</taxon>
        <taxon>Bacillaceae</taxon>
        <taxon>Salirhabdus</taxon>
    </lineage>
</organism>
<accession>A0A841Q520</accession>
<dbReference type="Pfam" id="PF13487">
    <property type="entry name" value="HD_5"/>
    <property type="match status" value="1"/>
</dbReference>
<dbReference type="InterPro" id="IPR003607">
    <property type="entry name" value="HD/PDEase_dom"/>
</dbReference>
<dbReference type="PROSITE" id="PS51831">
    <property type="entry name" value="HD"/>
    <property type="match status" value="1"/>
</dbReference>
<feature type="domain" description="HD" evidence="1">
    <location>
        <begin position="135"/>
        <end position="258"/>
    </location>
</feature>
<keyword evidence="3" id="KW-0808">Transferase</keyword>
<feature type="domain" description="HD-GYP" evidence="2">
    <location>
        <begin position="113"/>
        <end position="309"/>
    </location>
</feature>
<reference evidence="3 4" key="1">
    <citation type="submission" date="2020-08" db="EMBL/GenBank/DDBJ databases">
        <title>Genomic Encyclopedia of Type Strains, Phase IV (KMG-IV): sequencing the most valuable type-strain genomes for metagenomic binning, comparative biology and taxonomic classification.</title>
        <authorList>
            <person name="Goeker M."/>
        </authorList>
    </citation>
    <scope>NUCLEOTIDE SEQUENCE [LARGE SCALE GENOMIC DNA]</scope>
    <source>
        <strain evidence="3 4">DSM 19612</strain>
    </source>
</reference>
<dbReference type="EMBL" id="JACHGH010000005">
    <property type="protein sequence ID" value="MBB6453453.1"/>
    <property type="molecule type" value="Genomic_DNA"/>
</dbReference>
<dbReference type="InterPro" id="IPR006675">
    <property type="entry name" value="HDIG_dom"/>
</dbReference>
<dbReference type="PANTHER" id="PTHR43155">
    <property type="entry name" value="CYCLIC DI-GMP PHOSPHODIESTERASE PA4108-RELATED"/>
    <property type="match status" value="1"/>
</dbReference>
<proteinExistence type="predicted"/>
<dbReference type="CDD" id="cd00077">
    <property type="entry name" value="HDc"/>
    <property type="match status" value="1"/>
</dbReference>
<dbReference type="AlphaFoldDB" id="A0A841Q520"/>
<dbReference type="Gene3D" id="1.10.3210.10">
    <property type="entry name" value="Hypothetical protein af1432"/>
    <property type="match status" value="1"/>
</dbReference>
<protein>
    <submittedName>
        <fullName evidence="3">Putative nucleotidyltransferase with HDIG domain</fullName>
    </submittedName>
</protein>